<dbReference type="PANTHER" id="PTHR38522">
    <property type="entry name" value="PLASMA MEMBRANE-ASSOCIATED CATION-BINDING PROTEIN 1"/>
    <property type="match status" value="1"/>
</dbReference>
<dbReference type="PANTHER" id="PTHR38522:SF2">
    <property type="entry name" value="PLASMA MEMBRANE-ASSOCIATED CATION-BINDING PROTEIN 1"/>
    <property type="match status" value="1"/>
</dbReference>
<name>A0A2Z7AXX2_9LAMI</name>
<dbReference type="AlphaFoldDB" id="A0A2Z7AXX2"/>
<evidence type="ECO:0000256" key="1">
    <source>
        <dbReference type="SAM" id="MobiDB-lite"/>
    </source>
</evidence>
<reference evidence="2 3" key="1">
    <citation type="journal article" date="2015" name="Proc. Natl. Acad. Sci. U.S.A.">
        <title>The resurrection genome of Boea hygrometrica: A blueprint for survival of dehydration.</title>
        <authorList>
            <person name="Xiao L."/>
            <person name="Yang G."/>
            <person name="Zhang L."/>
            <person name="Yang X."/>
            <person name="Zhao S."/>
            <person name="Ji Z."/>
            <person name="Zhou Q."/>
            <person name="Hu M."/>
            <person name="Wang Y."/>
            <person name="Chen M."/>
            <person name="Xu Y."/>
            <person name="Jin H."/>
            <person name="Xiao X."/>
            <person name="Hu G."/>
            <person name="Bao F."/>
            <person name="Hu Y."/>
            <person name="Wan P."/>
            <person name="Li L."/>
            <person name="Deng X."/>
            <person name="Kuang T."/>
            <person name="Xiang C."/>
            <person name="Zhu J.K."/>
            <person name="Oliver M.J."/>
            <person name="He Y."/>
        </authorList>
    </citation>
    <scope>NUCLEOTIDE SEQUENCE [LARGE SCALE GENOMIC DNA]</scope>
    <source>
        <strain evidence="3">cv. XS01</strain>
    </source>
</reference>
<dbReference type="Pfam" id="PF05558">
    <property type="entry name" value="DREPP"/>
    <property type="match status" value="1"/>
</dbReference>
<dbReference type="InterPro" id="IPR008469">
    <property type="entry name" value="DREPP"/>
</dbReference>
<keyword evidence="3" id="KW-1185">Reference proteome</keyword>
<dbReference type="OrthoDB" id="1933409at2759"/>
<feature type="compositionally biased region" description="Basic and acidic residues" evidence="1">
    <location>
        <begin position="129"/>
        <end position="155"/>
    </location>
</feature>
<feature type="region of interest" description="Disordered" evidence="1">
    <location>
        <begin position="103"/>
        <end position="178"/>
    </location>
</feature>
<evidence type="ECO:0000313" key="3">
    <source>
        <dbReference type="Proteomes" id="UP000250235"/>
    </source>
</evidence>
<protein>
    <submittedName>
        <fullName evidence="2">Plasma membrane-associated cation-binding protein 1</fullName>
    </submittedName>
</protein>
<organism evidence="2 3">
    <name type="scientific">Dorcoceras hygrometricum</name>
    <dbReference type="NCBI Taxonomy" id="472368"/>
    <lineage>
        <taxon>Eukaryota</taxon>
        <taxon>Viridiplantae</taxon>
        <taxon>Streptophyta</taxon>
        <taxon>Embryophyta</taxon>
        <taxon>Tracheophyta</taxon>
        <taxon>Spermatophyta</taxon>
        <taxon>Magnoliopsida</taxon>
        <taxon>eudicotyledons</taxon>
        <taxon>Gunneridae</taxon>
        <taxon>Pentapetalae</taxon>
        <taxon>asterids</taxon>
        <taxon>lamiids</taxon>
        <taxon>Lamiales</taxon>
        <taxon>Gesneriaceae</taxon>
        <taxon>Didymocarpoideae</taxon>
        <taxon>Trichosporeae</taxon>
        <taxon>Loxocarpinae</taxon>
        <taxon>Dorcoceras</taxon>
    </lineage>
</organism>
<dbReference type="GO" id="GO:0005886">
    <property type="term" value="C:plasma membrane"/>
    <property type="evidence" value="ECO:0007669"/>
    <property type="project" value="InterPro"/>
</dbReference>
<evidence type="ECO:0000313" key="2">
    <source>
        <dbReference type="EMBL" id="KZV24309.1"/>
    </source>
</evidence>
<dbReference type="EMBL" id="KV012839">
    <property type="protein sequence ID" value="KZV24309.1"/>
    <property type="molecule type" value="Genomic_DNA"/>
</dbReference>
<proteinExistence type="predicted"/>
<sequence length="178" mass="19401">MVNYWKSKEEYSKSFEDNKTDLQPKVVEIYEASSVEIKSLVKEPKESGLKKHSAAVQKFLDELTKIEFPGSKAVSEAATKVGPGNLPGPIFFVFEKVSTFVVTEEKKEEEAAPPPAAEKSGEETSTSAEVKEKEIAPESVPEEKQAPPPEVEKVEPPPPVADAEPPKVEEVPPPAKAS</sequence>
<gene>
    <name evidence="2" type="ORF">F511_01791</name>
</gene>
<accession>A0A2Z7AXX2</accession>
<dbReference type="Proteomes" id="UP000250235">
    <property type="component" value="Unassembled WGS sequence"/>
</dbReference>